<feature type="signal peptide" evidence="2">
    <location>
        <begin position="1"/>
        <end position="15"/>
    </location>
</feature>
<dbReference type="PANTHER" id="PTHR23261:SF79">
    <property type="entry name" value="GROUND-LIKE DOMAIN-CONTAINING PROTEIN"/>
    <property type="match status" value="1"/>
</dbReference>
<dbReference type="OrthoDB" id="5839298at2759"/>
<keyword evidence="2" id="KW-0732">Signal</keyword>
<name>A0A2A6CAA6_PRIPA</name>
<dbReference type="EnsemblMetazoa" id="PPA28952.1">
    <property type="protein sequence ID" value="PPA28952.1"/>
    <property type="gene ID" value="WBGene00118506"/>
</dbReference>
<feature type="compositionally biased region" description="Pro residues" evidence="1">
    <location>
        <begin position="35"/>
        <end position="44"/>
    </location>
</feature>
<feature type="region of interest" description="Disordered" evidence="1">
    <location>
        <begin position="30"/>
        <end position="51"/>
    </location>
</feature>
<accession>A0A2A6CAA6</accession>
<organism evidence="3 4">
    <name type="scientific">Pristionchus pacificus</name>
    <name type="common">Parasitic nematode worm</name>
    <dbReference type="NCBI Taxonomy" id="54126"/>
    <lineage>
        <taxon>Eukaryota</taxon>
        <taxon>Metazoa</taxon>
        <taxon>Ecdysozoa</taxon>
        <taxon>Nematoda</taxon>
        <taxon>Chromadorea</taxon>
        <taxon>Rhabditida</taxon>
        <taxon>Rhabditina</taxon>
        <taxon>Diplogasteromorpha</taxon>
        <taxon>Diplogasteroidea</taxon>
        <taxon>Neodiplogasteridae</taxon>
        <taxon>Pristionchus</taxon>
    </lineage>
</organism>
<keyword evidence="4" id="KW-1185">Reference proteome</keyword>
<evidence type="ECO:0000313" key="4">
    <source>
        <dbReference type="Proteomes" id="UP000005239"/>
    </source>
</evidence>
<dbReference type="InterPro" id="IPR007284">
    <property type="entry name" value="Ground-like_dom"/>
</dbReference>
<dbReference type="Proteomes" id="UP000005239">
    <property type="component" value="Unassembled WGS sequence"/>
</dbReference>
<reference evidence="3" key="2">
    <citation type="submission" date="2022-06" db="UniProtKB">
        <authorList>
            <consortium name="EnsemblMetazoa"/>
        </authorList>
    </citation>
    <scope>IDENTIFICATION</scope>
    <source>
        <strain evidence="3">PS312</strain>
    </source>
</reference>
<protein>
    <submittedName>
        <fullName evidence="3">Grl-9</fullName>
    </submittedName>
</protein>
<evidence type="ECO:0000313" key="3">
    <source>
        <dbReference type="EnsemblMetazoa" id="PPA28952.1"/>
    </source>
</evidence>
<dbReference type="PANTHER" id="PTHR23261">
    <property type="entry name" value="GROUNDHOG-RELATED"/>
    <property type="match status" value="1"/>
</dbReference>
<dbReference type="InterPro" id="IPR052886">
    <property type="entry name" value="LCS_TC/CRSF"/>
</dbReference>
<feature type="chain" id="PRO_5043411149" evidence="2">
    <location>
        <begin position="16"/>
        <end position="352"/>
    </location>
</feature>
<sequence>MRSIILLAIPTVILAGPFCMCPNGQPGQALSCPAPKEPSCPEPKPCGEEKKPFSDFEMPSFPTLPPLDTKRMFGGFSMPTLPPSLNFFPNLFESTTTESPDTPAPTAPPPPPAPMEPQTLPPFVNPTLAPYNQRVPIGVPGTQQFAPMGEAVVSGATEAPMASSWRSNGGRDQMMMGQMNQVGQKYFEVLQQTMQQGQQMTMQQGGQQLLSGTISSSEDDMELVQPQTYKKSFHLYEADKGRVPHSIEHEIRDFGAFRNPVKRAAPHPEGGEVSSIEKCNDERLKKIIHENIDNNPSTSKRAIQKAASEQIGGLFDVICSTHDFSYLANTQLFCEAGNDDVTCFAFLHTLLQ</sequence>
<accession>A0A8R1YN04</accession>
<evidence type="ECO:0000256" key="2">
    <source>
        <dbReference type="SAM" id="SignalP"/>
    </source>
</evidence>
<reference evidence="4" key="1">
    <citation type="journal article" date="2008" name="Nat. Genet.">
        <title>The Pristionchus pacificus genome provides a unique perspective on nematode lifestyle and parasitism.</title>
        <authorList>
            <person name="Dieterich C."/>
            <person name="Clifton S.W."/>
            <person name="Schuster L.N."/>
            <person name="Chinwalla A."/>
            <person name="Delehaunty K."/>
            <person name="Dinkelacker I."/>
            <person name="Fulton L."/>
            <person name="Fulton R."/>
            <person name="Godfrey J."/>
            <person name="Minx P."/>
            <person name="Mitreva M."/>
            <person name="Roeseler W."/>
            <person name="Tian H."/>
            <person name="Witte H."/>
            <person name="Yang S.P."/>
            <person name="Wilson R.K."/>
            <person name="Sommer R.J."/>
        </authorList>
    </citation>
    <scope>NUCLEOTIDE SEQUENCE [LARGE SCALE GENOMIC DNA]</scope>
    <source>
        <strain evidence="4">PS312</strain>
    </source>
</reference>
<feature type="region of interest" description="Disordered" evidence="1">
    <location>
        <begin position="91"/>
        <end position="118"/>
    </location>
</feature>
<proteinExistence type="predicted"/>
<evidence type="ECO:0000256" key="1">
    <source>
        <dbReference type="SAM" id="MobiDB-lite"/>
    </source>
</evidence>
<dbReference type="Pfam" id="PF04155">
    <property type="entry name" value="Ground-like"/>
    <property type="match status" value="1"/>
</dbReference>
<gene>
    <name evidence="3" type="primary">WBGene00118506</name>
</gene>
<feature type="compositionally biased region" description="Pro residues" evidence="1">
    <location>
        <begin position="102"/>
        <end position="118"/>
    </location>
</feature>
<dbReference type="AlphaFoldDB" id="A0A2A6CAA6"/>